<evidence type="ECO:0000256" key="1">
    <source>
        <dbReference type="SAM" id="MobiDB-lite"/>
    </source>
</evidence>
<dbReference type="EMBL" id="JBFSHR010000048">
    <property type="protein sequence ID" value="MEX6430352.1"/>
    <property type="molecule type" value="Genomic_DNA"/>
</dbReference>
<feature type="transmembrane region" description="Helical" evidence="2">
    <location>
        <begin position="34"/>
        <end position="63"/>
    </location>
</feature>
<gene>
    <name evidence="3" type="ORF">AB6A68_10990</name>
</gene>
<dbReference type="InterPro" id="IPR049978">
    <property type="entry name" value="SCO6880-like"/>
</dbReference>
<evidence type="ECO:0000313" key="4">
    <source>
        <dbReference type="Proteomes" id="UP001560267"/>
    </source>
</evidence>
<dbReference type="NCBIfam" id="NF042935">
    <property type="entry name" value="SCO6880_fam"/>
    <property type="match status" value="1"/>
</dbReference>
<reference evidence="3 4" key="1">
    <citation type="submission" date="2024-07" db="EMBL/GenBank/DDBJ databases">
        <title>Draft Genome Sequence of Ferrimicrobium acidiphilum Strain YE2023, Isolated from a Pulp of Bioleach Reactor.</title>
        <authorList>
            <person name="Elkina Y.A."/>
            <person name="Bulaeva A.G."/>
            <person name="Beletsky A.V."/>
            <person name="Mardanov A.V."/>
        </authorList>
    </citation>
    <scope>NUCLEOTIDE SEQUENCE [LARGE SCALE GENOMIC DNA]</scope>
    <source>
        <strain evidence="3 4">YE2023</strain>
    </source>
</reference>
<keyword evidence="4" id="KW-1185">Reference proteome</keyword>
<keyword evidence="2" id="KW-1133">Transmembrane helix</keyword>
<keyword evidence="2" id="KW-0812">Transmembrane</keyword>
<dbReference type="Proteomes" id="UP001560267">
    <property type="component" value="Unassembled WGS sequence"/>
</dbReference>
<comment type="caution">
    <text evidence="3">The sequence shown here is derived from an EMBL/GenBank/DDBJ whole genome shotgun (WGS) entry which is preliminary data.</text>
</comment>
<sequence length="485" mass="51443">MTTSSSSSTAGPPSVRFGRQSTRGVLLGFSLPRVLAIGLSAIVVVIGLTVAGGMGFVISALVWAPLMASALMNVKGKPAIEWVSDAGQYWGRKQRGQTEFRSKPSKPRPAGTLALPGDAASLRFYDDPVTGCVMVHDPHRNTISATLLVEHPAYVLLSPDEQVTRVCAWGRTLASLGQSGTCATLQVLEATVPDPGVGVTGWYESHGVHDGGWADEAYRSLLEMTSSGSSTHRTTITIALDMGVAARAITAAGRGIRGAAAVLSADMGAIEHSLRTTGLRVQHWLSASELAAIVRAAYDPTSNVLPDGPGAKLETAGPIAISEHWDRFRSDSGFSSVLWISDWPRIDVPPSFLHSLVFSPGVRKSISIVTHPVGTTEALRSIRKEKTEAISDSLQKAKIGQIEDLSDAQEYQDILDRERALISGHVDVEFSGFIAISAPTEEALTAAVSQIERAAAQAACETRILYGRQTQGFVIAALPLGRGVF</sequence>
<keyword evidence="2" id="KW-0472">Membrane</keyword>
<evidence type="ECO:0000256" key="2">
    <source>
        <dbReference type="SAM" id="Phobius"/>
    </source>
</evidence>
<dbReference type="RefSeq" id="WP_369084751.1">
    <property type="nucleotide sequence ID" value="NZ_JBFSHR010000048.1"/>
</dbReference>
<feature type="region of interest" description="Disordered" evidence="1">
    <location>
        <begin position="93"/>
        <end position="112"/>
    </location>
</feature>
<protein>
    <submittedName>
        <fullName evidence="3">SCO6880 family protein</fullName>
    </submittedName>
</protein>
<organism evidence="3 4">
    <name type="scientific">Ferrimicrobium acidiphilum</name>
    <dbReference type="NCBI Taxonomy" id="121039"/>
    <lineage>
        <taxon>Bacteria</taxon>
        <taxon>Bacillati</taxon>
        <taxon>Actinomycetota</taxon>
        <taxon>Acidimicrobiia</taxon>
        <taxon>Acidimicrobiales</taxon>
        <taxon>Acidimicrobiaceae</taxon>
        <taxon>Ferrimicrobium</taxon>
    </lineage>
</organism>
<evidence type="ECO:0000313" key="3">
    <source>
        <dbReference type="EMBL" id="MEX6430352.1"/>
    </source>
</evidence>
<proteinExistence type="predicted"/>
<name>A0ABV3Y470_9ACTN</name>
<accession>A0ABV3Y470</accession>